<organism evidence="1 2">
    <name type="scientific">Elongatibacter sediminis</name>
    <dbReference type="NCBI Taxonomy" id="3119006"/>
    <lineage>
        <taxon>Bacteria</taxon>
        <taxon>Pseudomonadati</taxon>
        <taxon>Pseudomonadota</taxon>
        <taxon>Gammaproteobacteria</taxon>
        <taxon>Chromatiales</taxon>
        <taxon>Wenzhouxiangellaceae</taxon>
        <taxon>Elongatibacter</taxon>
    </lineage>
</organism>
<evidence type="ECO:0000313" key="2">
    <source>
        <dbReference type="Proteomes" id="UP001359886"/>
    </source>
</evidence>
<protein>
    <submittedName>
        <fullName evidence="1">Ornithine cyclodeaminase family protein</fullName>
    </submittedName>
</protein>
<proteinExistence type="predicted"/>
<dbReference type="PANTHER" id="PTHR13812:SF19">
    <property type="entry name" value="KETIMINE REDUCTASE MU-CRYSTALLIN"/>
    <property type="match status" value="1"/>
</dbReference>
<sequence>MSTVTVVPESAIREIVTRENAYEAVKKAFEAIAEDRAEVFPVTFGTGLAPQDVFGVKAGADSAGATVGLKIGSYWPDNGQHDLPAHGSTIILLDPDTGFPMAILGAAYLNGFRTAAANAIAVDYLARKDASVLGVIGAGHQAEHEIRAVAAVRALSRIRIHTRSTGRAEWMARQLDDIDIPFEFTSAQQAVEGADIIATVTPSTQPIVRSEWVAAGAHVCAMGADSKGKQELDTDLVARARWFADLPAQSVAIGEFQHAFAAGIIPSADTICPLGRVTRQPDLGRRDDEEITVFDSSGIAIQDLSVARAMLELARERGLGSTVEL</sequence>
<dbReference type="Proteomes" id="UP001359886">
    <property type="component" value="Unassembled WGS sequence"/>
</dbReference>
<comment type="caution">
    <text evidence="1">The sequence shown here is derived from an EMBL/GenBank/DDBJ whole genome shotgun (WGS) entry which is preliminary data.</text>
</comment>
<dbReference type="EMBL" id="JAZHOG010000001">
    <property type="protein sequence ID" value="MEJ8566474.1"/>
    <property type="molecule type" value="Genomic_DNA"/>
</dbReference>
<dbReference type="InterPro" id="IPR023401">
    <property type="entry name" value="ODC_N"/>
</dbReference>
<name>A0AAW9R547_9GAMM</name>
<dbReference type="AlphaFoldDB" id="A0AAW9R547"/>
<dbReference type="SUPFAM" id="SSF51735">
    <property type="entry name" value="NAD(P)-binding Rossmann-fold domains"/>
    <property type="match status" value="1"/>
</dbReference>
<dbReference type="PANTHER" id="PTHR13812">
    <property type="entry name" value="KETIMINE REDUCTASE MU-CRYSTALLIN"/>
    <property type="match status" value="1"/>
</dbReference>
<dbReference type="Gene3D" id="3.40.50.720">
    <property type="entry name" value="NAD(P)-binding Rossmann-like Domain"/>
    <property type="match status" value="1"/>
</dbReference>
<dbReference type="Gene3D" id="3.30.1780.10">
    <property type="entry name" value="ornithine cyclodeaminase, domain 1"/>
    <property type="match status" value="1"/>
</dbReference>
<dbReference type="GO" id="GO:0005737">
    <property type="term" value="C:cytoplasm"/>
    <property type="evidence" value="ECO:0007669"/>
    <property type="project" value="TreeGrafter"/>
</dbReference>
<gene>
    <name evidence="1" type="ORF">V3330_02445</name>
</gene>
<dbReference type="PIRSF" id="PIRSF001439">
    <property type="entry name" value="CryM"/>
    <property type="match status" value="1"/>
</dbReference>
<dbReference type="InterPro" id="IPR036291">
    <property type="entry name" value="NAD(P)-bd_dom_sf"/>
</dbReference>
<accession>A0AAW9R547</accession>
<dbReference type="Pfam" id="PF02423">
    <property type="entry name" value="OCD_Mu_crystall"/>
    <property type="match status" value="1"/>
</dbReference>
<dbReference type="InterPro" id="IPR003462">
    <property type="entry name" value="ODC_Mu_crystall"/>
</dbReference>
<dbReference type="RefSeq" id="WP_354693792.1">
    <property type="nucleotide sequence ID" value="NZ_JAZHOG010000001.1"/>
</dbReference>
<evidence type="ECO:0000313" key="1">
    <source>
        <dbReference type="EMBL" id="MEJ8566474.1"/>
    </source>
</evidence>
<keyword evidence="2" id="KW-1185">Reference proteome</keyword>
<reference evidence="1 2" key="1">
    <citation type="submission" date="2024-02" db="EMBL/GenBank/DDBJ databases">
        <title>A novel Wenzhouxiangellaceae bacterium, isolated from coastal sediments.</title>
        <authorList>
            <person name="Du Z.-J."/>
            <person name="Ye Y.-Q."/>
            <person name="Zhang X.-Y."/>
        </authorList>
    </citation>
    <scope>NUCLEOTIDE SEQUENCE [LARGE SCALE GENOMIC DNA]</scope>
    <source>
        <strain evidence="1 2">CH-27</strain>
    </source>
</reference>